<dbReference type="Proteomes" id="UP001315686">
    <property type="component" value="Unassembled WGS sequence"/>
</dbReference>
<keyword evidence="1" id="KW-0812">Transmembrane</keyword>
<feature type="transmembrane region" description="Helical" evidence="1">
    <location>
        <begin position="36"/>
        <end position="59"/>
    </location>
</feature>
<accession>A0AAP2CQP6</accession>
<evidence type="ECO:0000256" key="1">
    <source>
        <dbReference type="SAM" id="Phobius"/>
    </source>
</evidence>
<name>A0AAP2CQP6_9RHOB</name>
<dbReference type="EMBL" id="JADQAZ010000003">
    <property type="protein sequence ID" value="MBT0958774.1"/>
    <property type="molecule type" value="Genomic_DNA"/>
</dbReference>
<sequence>MKRIYRTHRKGGGFEAAGTLGQSHYTRKARRARRPLFRPVITMLIVIIAFKAAVLANIGAGSYTSRIDALKAGSFGERVAAQIMAADPLTVMVASWMRPIFN</sequence>
<dbReference type="AlphaFoldDB" id="A0AAP2CQP6"/>
<proteinExistence type="predicted"/>
<dbReference type="RefSeq" id="WP_327794994.1">
    <property type="nucleotide sequence ID" value="NZ_JADQAZ010000003.1"/>
</dbReference>
<protein>
    <submittedName>
        <fullName evidence="2">Uncharacterized protein</fullName>
    </submittedName>
</protein>
<reference evidence="2 3" key="1">
    <citation type="journal article" date="2021" name="Arch. Microbiol.">
        <title>Harenicola maris gen. nov., sp. nov. isolated from the Sea of Japan shallow sediments.</title>
        <authorList>
            <person name="Romanenko L.A."/>
            <person name="Kurilenko V.V."/>
            <person name="Chernysheva N.Y."/>
            <person name="Tekutyeva L.A."/>
            <person name="Velansky P.V."/>
            <person name="Svetashev V.I."/>
            <person name="Isaeva M.P."/>
        </authorList>
    </citation>
    <scope>NUCLEOTIDE SEQUENCE [LARGE SCALE GENOMIC DNA]</scope>
    <source>
        <strain evidence="2 3">KMM 3653</strain>
    </source>
</reference>
<keyword evidence="1" id="KW-0472">Membrane</keyword>
<evidence type="ECO:0000313" key="2">
    <source>
        <dbReference type="EMBL" id="MBT0958774.1"/>
    </source>
</evidence>
<keyword evidence="3" id="KW-1185">Reference proteome</keyword>
<keyword evidence="1" id="KW-1133">Transmembrane helix</keyword>
<comment type="caution">
    <text evidence="2">The sequence shown here is derived from an EMBL/GenBank/DDBJ whole genome shotgun (WGS) entry which is preliminary data.</text>
</comment>
<organism evidence="2 3">
    <name type="scientific">Harenicola maris</name>
    <dbReference type="NCBI Taxonomy" id="2841044"/>
    <lineage>
        <taxon>Bacteria</taxon>
        <taxon>Pseudomonadati</taxon>
        <taxon>Pseudomonadota</taxon>
        <taxon>Alphaproteobacteria</taxon>
        <taxon>Rhodobacterales</taxon>
        <taxon>Paracoccaceae</taxon>
        <taxon>Harenicola</taxon>
    </lineage>
</organism>
<evidence type="ECO:0000313" key="3">
    <source>
        <dbReference type="Proteomes" id="UP001315686"/>
    </source>
</evidence>
<gene>
    <name evidence="2" type="ORF">IV417_15395</name>
</gene>